<accession>A0A650CP64</accession>
<dbReference type="InterPro" id="IPR050367">
    <property type="entry name" value="APC_superfamily"/>
</dbReference>
<dbReference type="GO" id="GO:0016020">
    <property type="term" value="C:membrane"/>
    <property type="evidence" value="ECO:0007669"/>
    <property type="project" value="UniProtKB-SubCell"/>
</dbReference>
<feature type="transmembrane region" description="Helical" evidence="5">
    <location>
        <begin position="236"/>
        <end position="258"/>
    </location>
</feature>
<comment type="subcellular location">
    <subcellularLocation>
        <location evidence="1">Membrane</location>
        <topology evidence="1">Multi-pass membrane protein</topology>
    </subcellularLocation>
</comment>
<feature type="domain" description="Amino acid permease/ SLC12A" evidence="6">
    <location>
        <begin position="31"/>
        <end position="502"/>
    </location>
</feature>
<feature type="transmembrane region" description="Helical" evidence="5">
    <location>
        <begin position="382"/>
        <end position="403"/>
    </location>
</feature>
<dbReference type="PANTHER" id="PTHR42770">
    <property type="entry name" value="AMINO ACID TRANSPORTER-RELATED"/>
    <property type="match status" value="1"/>
</dbReference>
<dbReference type="Pfam" id="PF00324">
    <property type="entry name" value="AA_permease"/>
    <property type="match status" value="1"/>
</dbReference>
<organism evidence="7 8">
    <name type="scientific">Stygiolobus azoricus</name>
    <dbReference type="NCBI Taxonomy" id="41675"/>
    <lineage>
        <taxon>Archaea</taxon>
        <taxon>Thermoproteota</taxon>
        <taxon>Thermoprotei</taxon>
        <taxon>Sulfolobales</taxon>
        <taxon>Sulfolobaceae</taxon>
        <taxon>Stygiolobus</taxon>
    </lineage>
</organism>
<evidence type="ECO:0000313" key="8">
    <source>
        <dbReference type="Proteomes" id="UP000423396"/>
    </source>
</evidence>
<dbReference type="RefSeq" id="WP_156006593.1">
    <property type="nucleotide sequence ID" value="NZ_CP045483.1"/>
</dbReference>
<dbReference type="InterPro" id="IPR004841">
    <property type="entry name" value="AA-permease/SLC12A_dom"/>
</dbReference>
<feature type="transmembrane region" description="Helical" evidence="5">
    <location>
        <begin position="409"/>
        <end position="434"/>
    </location>
</feature>
<feature type="transmembrane region" description="Helical" evidence="5">
    <location>
        <begin position="472"/>
        <end position="490"/>
    </location>
</feature>
<evidence type="ECO:0000256" key="4">
    <source>
        <dbReference type="ARBA" id="ARBA00023136"/>
    </source>
</evidence>
<evidence type="ECO:0000256" key="5">
    <source>
        <dbReference type="SAM" id="Phobius"/>
    </source>
</evidence>
<feature type="transmembrane region" description="Helical" evidence="5">
    <location>
        <begin position="441"/>
        <end position="460"/>
    </location>
</feature>
<evidence type="ECO:0000256" key="3">
    <source>
        <dbReference type="ARBA" id="ARBA00022989"/>
    </source>
</evidence>
<protein>
    <submittedName>
        <fullName evidence="7">Amino acid permease</fullName>
    </submittedName>
</protein>
<keyword evidence="8" id="KW-1185">Reference proteome</keyword>
<feature type="transmembrane region" description="Helical" evidence="5">
    <location>
        <begin position="182"/>
        <end position="200"/>
    </location>
</feature>
<feature type="transmembrane region" description="Helical" evidence="5">
    <location>
        <begin position="93"/>
        <end position="118"/>
    </location>
</feature>
<dbReference type="KEGG" id="sazo:D1868_06225"/>
<dbReference type="Proteomes" id="UP000423396">
    <property type="component" value="Chromosome"/>
</dbReference>
<dbReference type="Gene3D" id="1.20.1740.10">
    <property type="entry name" value="Amino acid/polyamine transporter I"/>
    <property type="match status" value="1"/>
</dbReference>
<dbReference type="OrthoDB" id="41793at2157"/>
<dbReference type="PANTHER" id="PTHR42770:SF7">
    <property type="entry name" value="MEMBRANE PROTEIN"/>
    <property type="match status" value="1"/>
</dbReference>
<proteinExistence type="predicted"/>
<evidence type="ECO:0000256" key="1">
    <source>
        <dbReference type="ARBA" id="ARBA00004141"/>
    </source>
</evidence>
<dbReference type="GeneID" id="42798649"/>
<keyword evidence="3 5" id="KW-1133">Transmembrane helix</keyword>
<feature type="transmembrane region" description="Helical" evidence="5">
    <location>
        <begin position="270"/>
        <end position="291"/>
    </location>
</feature>
<keyword evidence="4 5" id="KW-0472">Membrane</keyword>
<evidence type="ECO:0000313" key="7">
    <source>
        <dbReference type="EMBL" id="QGR19630.1"/>
    </source>
</evidence>
<dbReference type="EMBL" id="CP045483">
    <property type="protein sequence ID" value="QGR19630.1"/>
    <property type="molecule type" value="Genomic_DNA"/>
</dbReference>
<feature type="transmembrane region" description="Helical" evidence="5">
    <location>
        <begin position="151"/>
        <end position="170"/>
    </location>
</feature>
<evidence type="ECO:0000259" key="6">
    <source>
        <dbReference type="Pfam" id="PF00324"/>
    </source>
</evidence>
<evidence type="ECO:0000256" key="2">
    <source>
        <dbReference type="ARBA" id="ARBA00022692"/>
    </source>
</evidence>
<name>A0A650CP64_9CREN</name>
<feature type="transmembrane region" description="Helical" evidence="5">
    <location>
        <begin position="20"/>
        <end position="40"/>
    </location>
</feature>
<dbReference type="GO" id="GO:0055085">
    <property type="term" value="P:transmembrane transport"/>
    <property type="evidence" value="ECO:0007669"/>
    <property type="project" value="InterPro"/>
</dbReference>
<keyword evidence="2 5" id="KW-0812">Transmembrane</keyword>
<reference evidence="7 8" key="1">
    <citation type="submission" date="2019-10" db="EMBL/GenBank/DDBJ databases">
        <title>Genome Sequences from Six Type Strain Members of the Archaeal Family Sulfolobaceae: Acidianus ambivalens, Acidianus infernus, Metallosphaera prunae, Stygiolobus azoricus, Sulfolobus metallicus, and Sulfurisphaera ohwakuensis.</title>
        <authorList>
            <person name="Counts J.A."/>
            <person name="Kelly R.M."/>
        </authorList>
    </citation>
    <scope>NUCLEOTIDE SEQUENCE [LARGE SCALE GENOMIC DNA]</scope>
    <source>
        <strain evidence="7 8">FC6</strain>
    </source>
</reference>
<gene>
    <name evidence="7" type="ORF">D1868_06225</name>
</gene>
<dbReference type="AlphaFoldDB" id="A0A650CP64"/>
<feature type="transmembrane region" description="Helical" evidence="5">
    <location>
        <begin position="52"/>
        <end position="72"/>
    </location>
</feature>
<sequence>MEKRGPFLRESSGLVREFSILDAMWFNISLLGFLFSMYYVASTSPLVGGNPIIGAILPTIGFFFVGYTFSYIGSKVPRTAADYVYVSRYLHPALGFVGNAGYFAATVFMFMGISGITLQTFGLIPLLDMLGFYSHNQSLIQLGATIGSNPYYIILIGGIEIILMGLVPLFGNKVYRVTQAVIIPLVLIAAIVMIIIEAIVPSNIATTRLNEFLSYYNSSVSQILASNVTVPSFTSLYNSISLNPVYVVAFSYIINTVYIAGEVKNVKKSLWTSILGTLVISSVLMTLSVILEYNQWSYNLISKIMSLSVSGQFSAPTPYLDLLEGIASGNEFIAAFLALISLIQLLMYLIAASFVGSRLLLSYSIDRILPNFVSEVSERTHVPKYAVLLSTITGLIGLIIFGLPVTSAFAFVLSSIAVALLLLFPMTVVSIAVIKKSKEAIPRLFAGISIPYLLFTLYQYLTVPALGANTVLGYALLVGTIVFLLAIFYISKFIRKKQGIDLNLIFKEIPPE</sequence>
<dbReference type="PIRSF" id="PIRSF006060">
    <property type="entry name" value="AA_transporter"/>
    <property type="match status" value="1"/>
</dbReference>
<feature type="transmembrane region" description="Helical" evidence="5">
    <location>
        <begin position="332"/>
        <end position="361"/>
    </location>
</feature>